<sequence>MSIDCIPAYMITIPKDKRDSLRSEWDDREATKMQTYIILSYSNVEETRGELDNMQHRWGQAKEIQDIALMDSVLEIIMEILSMRRHKD</sequence>
<proteinExistence type="predicted"/>
<evidence type="ECO:0000313" key="1">
    <source>
        <dbReference type="EMBL" id="KAH0757170.1"/>
    </source>
</evidence>
<comment type="caution">
    <text evidence="1">The sequence shown here is derived from an EMBL/GenBank/DDBJ whole genome shotgun (WGS) entry which is preliminary data.</text>
</comment>
<keyword evidence="2" id="KW-1185">Reference proteome</keyword>
<reference evidence="1 2" key="1">
    <citation type="journal article" date="2021" name="bioRxiv">
        <title>Chromosome-scale and haplotype-resolved genome assembly of a tetraploid potato cultivar.</title>
        <authorList>
            <person name="Sun H."/>
            <person name="Jiao W.-B."/>
            <person name="Krause K."/>
            <person name="Campoy J.A."/>
            <person name="Goel M."/>
            <person name="Folz-Donahue K."/>
            <person name="Kukat C."/>
            <person name="Huettel B."/>
            <person name="Schneeberger K."/>
        </authorList>
    </citation>
    <scope>NUCLEOTIDE SEQUENCE [LARGE SCALE GENOMIC DNA]</scope>
    <source>
        <strain evidence="1">SolTubOtavaFocal</strain>
        <tissue evidence="1">Leaves</tissue>
    </source>
</reference>
<dbReference type="Proteomes" id="UP000826656">
    <property type="component" value="Unassembled WGS sequence"/>
</dbReference>
<protein>
    <submittedName>
        <fullName evidence="1">Uncharacterized protein</fullName>
    </submittedName>
</protein>
<organism evidence="1 2">
    <name type="scientific">Solanum tuberosum</name>
    <name type="common">Potato</name>
    <dbReference type="NCBI Taxonomy" id="4113"/>
    <lineage>
        <taxon>Eukaryota</taxon>
        <taxon>Viridiplantae</taxon>
        <taxon>Streptophyta</taxon>
        <taxon>Embryophyta</taxon>
        <taxon>Tracheophyta</taxon>
        <taxon>Spermatophyta</taxon>
        <taxon>Magnoliopsida</taxon>
        <taxon>eudicotyledons</taxon>
        <taxon>Gunneridae</taxon>
        <taxon>Pentapetalae</taxon>
        <taxon>asterids</taxon>
        <taxon>lamiids</taxon>
        <taxon>Solanales</taxon>
        <taxon>Solanaceae</taxon>
        <taxon>Solanoideae</taxon>
        <taxon>Solaneae</taxon>
        <taxon>Solanum</taxon>
    </lineage>
</organism>
<accession>A0ABQ7UZC1</accession>
<gene>
    <name evidence="1" type="ORF">KY290_020663</name>
</gene>
<dbReference type="EMBL" id="JAIVGD010000015">
    <property type="protein sequence ID" value="KAH0757170.1"/>
    <property type="molecule type" value="Genomic_DNA"/>
</dbReference>
<evidence type="ECO:0000313" key="2">
    <source>
        <dbReference type="Proteomes" id="UP000826656"/>
    </source>
</evidence>
<name>A0ABQ7UZC1_SOLTU</name>